<evidence type="ECO:0000313" key="10">
    <source>
        <dbReference type="Proteomes" id="UP000256424"/>
    </source>
</evidence>
<dbReference type="PANTHER" id="PTHR30151:SF0">
    <property type="entry name" value="ABC TRANSPORTER PERMEASE PROTEIN MJ0413-RELATED"/>
    <property type="match status" value="1"/>
</dbReference>
<feature type="transmembrane region" description="Helical" evidence="7">
    <location>
        <begin position="7"/>
        <end position="24"/>
    </location>
</feature>
<dbReference type="EMBL" id="NXLW01000005">
    <property type="protein sequence ID" value="RDU72690.1"/>
    <property type="molecule type" value="Genomic_DNA"/>
</dbReference>
<keyword evidence="10" id="KW-1185">Reference proteome</keyword>
<evidence type="ECO:0000259" key="8">
    <source>
        <dbReference type="PROSITE" id="PS50928"/>
    </source>
</evidence>
<dbReference type="PANTHER" id="PTHR30151">
    <property type="entry name" value="ALKANE SULFONATE ABC TRANSPORTER-RELATED, MEMBRANE SUBUNIT"/>
    <property type="match status" value="1"/>
</dbReference>
<dbReference type="InterPro" id="IPR000515">
    <property type="entry name" value="MetI-like"/>
</dbReference>
<feature type="domain" description="ABC transmembrane type-1" evidence="8">
    <location>
        <begin position="64"/>
        <end position="244"/>
    </location>
</feature>
<evidence type="ECO:0000256" key="3">
    <source>
        <dbReference type="ARBA" id="ARBA00022475"/>
    </source>
</evidence>
<accession>A0A3D8J603</accession>
<evidence type="ECO:0000256" key="6">
    <source>
        <dbReference type="ARBA" id="ARBA00023136"/>
    </source>
</evidence>
<evidence type="ECO:0000256" key="4">
    <source>
        <dbReference type="ARBA" id="ARBA00022692"/>
    </source>
</evidence>
<reference evidence="9 10" key="1">
    <citation type="submission" date="2018-04" db="EMBL/GenBank/DDBJ databases">
        <title>Novel Campyloabacter and Helicobacter Species and Strains.</title>
        <authorList>
            <person name="Mannion A.J."/>
            <person name="Shen Z."/>
            <person name="Fox J.G."/>
        </authorList>
    </citation>
    <scope>NUCLEOTIDE SEQUENCE [LARGE SCALE GENOMIC DNA]</scope>
    <source>
        <strain evidence="9 10">MIT 97-5075</strain>
    </source>
</reference>
<comment type="caution">
    <text evidence="9">The sequence shown here is derived from an EMBL/GenBank/DDBJ whole genome shotgun (WGS) entry which is preliminary data.</text>
</comment>
<keyword evidence="2 7" id="KW-0813">Transport</keyword>
<evidence type="ECO:0000256" key="7">
    <source>
        <dbReference type="RuleBase" id="RU363032"/>
    </source>
</evidence>
<keyword evidence="6 7" id="KW-0472">Membrane</keyword>
<dbReference type="GO" id="GO:0005886">
    <property type="term" value="C:plasma membrane"/>
    <property type="evidence" value="ECO:0007669"/>
    <property type="project" value="UniProtKB-SubCell"/>
</dbReference>
<dbReference type="OrthoDB" id="5322475at2"/>
<comment type="subcellular location">
    <subcellularLocation>
        <location evidence="1 7">Cell membrane</location>
        <topology evidence="1 7">Multi-pass membrane protein</topology>
    </subcellularLocation>
</comment>
<dbReference type="CDD" id="cd06261">
    <property type="entry name" value="TM_PBP2"/>
    <property type="match status" value="1"/>
</dbReference>
<dbReference type="Proteomes" id="UP000256424">
    <property type="component" value="Unassembled WGS sequence"/>
</dbReference>
<feature type="transmembrane region" description="Helical" evidence="7">
    <location>
        <begin position="68"/>
        <end position="93"/>
    </location>
</feature>
<evidence type="ECO:0000256" key="1">
    <source>
        <dbReference type="ARBA" id="ARBA00004651"/>
    </source>
</evidence>
<gene>
    <name evidence="9" type="ORF">CQA66_03565</name>
</gene>
<feature type="transmembrane region" description="Helical" evidence="7">
    <location>
        <begin position="226"/>
        <end position="244"/>
    </location>
</feature>
<dbReference type="GO" id="GO:0055085">
    <property type="term" value="P:transmembrane transport"/>
    <property type="evidence" value="ECO:0007669"/>
    <property type="project" value="InterPro"/>
</dbReference>
<dbReference type="AlphaFoldDB" id="A0A3D8J603"/>
<keyword evidence="5 7" id="KW-1133">Transmembrane helix</keyword>
<name>A0A3D8J603_9HELI</name>
<dbReference type="RefSeq" id="WP_104762468.1">
    <property type="nucleotide sequence ID" value="NZ_FZPM01000004.1"/>
</dbReference>
<comment type="similarity">
    <text evidence="7">Belongs to the binding-protein-dependent transport system permease family.</text>
</comment>
<organism evidence="9 10">
    <name type="scientific">Helicobacter aurati</name>
    <dbReference type="NCBI Taxonomy" id="137778"/>
    <lineage>
        <taxon>Bacteria</taxon>
        <taxon>Pseudomonadati</taxon>
        <taxon>Campylobacterota</taxon>
        <taxon>Epsilonproteobacteria</taxon>
        <taxon>Campylobacterales</taxon>
        <taxon>Helicobacteraceae</taxon>
        <taxon>Helicobacter</taxon>
    </lineage>
</organism>
<dbReference type="InterPro" id="IPR035906">
    <property type="entry name" value="MetI-like_sf"/>
</dbReference>
<evidence type="ECO:0000256" key="2">
    <source>
        <dbReference type="ARBA" id="ARBA00022448"/>
    </source>
</evidence>
<feature type="transmembrane region" description="Helical" evidence="7">
    <location>
        <begin position="105"/>
        <end position="124"/>
    </location>
</feature>
<protein>
    <submittedName>
        <fullName evidence="9">ABC transporter permease</fullName>
    </submittedName>
</protein>
<keyword evidence="4 7" id="KW-0812">Transmembrane</keyword>
<keyword evidence="3" id="KW-1003">Cell membrane</keyword>
<evidence type="ECO:0000256" key="5">
    <source>
        <dbReference type="ARBA" id="ARBA00022989"/>
    </source>
</evidence>
<dbReference type="Gene3D" id="1.10.3720.10">
    <property type="entry name" value="MetI-like"/>
    <property type="match status" value="1"/>
</dbReference>
<sequence length="258" mass="28879">MQFFKARLYNILVLCIVLLLWDFFSTGKFFDISFFQTNHIIPSPFEVWLYLQEVVANHKLFLHIQASLYRYILGFAIGAILGIVAGFILSFFSRVRDAIDPLIQILRPISPIAWFPLIVIIFGIGDKPAIYIIAYAVFFPMLLLTLTSIKQIDSIYYQAMENLGAGNMDIFLHVTLPASFIGISSALKLGASLAWINLVVGEMVGAQNGLGYLIIDSRNLLQTEGIIASMLCIGCIGYCINLGFESFERFIQKKLGGK</sequence>
<dbReference type="Pfam" id="PF00528">
    <property type="entry name" value="BPD_transp_1"/>
    <property type="match status" value="1"/>
</dbReference>
<dbReference type="PROSITE" id="PS50928">
    <property type="entry name" value="ABC_TM1"/>
    <property type="match status" value="1"/>
</dbReference>
<evidence type="ECO:0000313" key="9">
    <source>
        <dbReference type="EMBL" id="RDU72690.1"/>
    </source>
</evidence>
<feature type="transmembrane region" description="Helical" evidence="7">
    <location>
        <begin position="130"/>
        <end position="149"/>
    </location>
</feature>
<dbReference type="SUPFAM" id="SSF161098">
    <property type="entry name" value="MetI-like"/>
    <property type="match status" value="1"/>
</dbReference>
<proteinExistence type="inferred from homology"/>